<dbReference type="AlphaFoldDB" id="A0AAN7AXZ4"/>
<proteinExistence type="predicted"/>
<evidence type="ECO:0000313" key="2">
    <source>
        <dbReference type="EMBL" id="KAK4202597.1"/>
    </source>
</evidence>
<feature type="region of interest" description="Disordered" evidence="1">
    <location>
        <begin position="317"/>
        <end position="341"/>
    </location>
</feature>
<feature type="region of interest" description="Disordered" evidence="1">
    <location>
        <begin position="430"/>
        <end position="474"/>
    </location>
</feature>
<comment type="caution">
    <text evidence="2">The sequence shown here is derived from an EMBL/GenBank/DDBJ whole genome shotgun (WGS) entry which is preliminary data.</text>
</comment>
<feature type="region of interest" description="Disordered" evidence="1">
    <location>
        <begin position="381"/>
        <end position="414"/>
    </location>
</feature>
<organism evidence="2 3">
    <name type="scientific">Triangularia verruculosa</name>
    <dbReference type="NCBI Taxonomy" id="2587418"/>
    <lineage>
        <taxon>Eukaryota</taxon>
        <taxon>Fungi</taxon>
        <taxon>Dikarya</taxon>
        <taxon>Ascomycota</taxon>
        <taxon>Pezizomycotina</taxon>
        <taxon>Sordariomycetes</taxon>
        <taxon>Sordariomycetidae</taxon>
        <taxon>Sordariales</taxon>
        <taxon>Podosporaceae</taxon>
        <taxon>Triangularia</taxon>
    </lineage>
</organism>
<feature type="compositionally biased region" description="Polar residues" evidence="1">
    <location>
        <begin position="324"/>
        <end position="336"/>
    </location>
</feature>
<evidence type="ECO:0000256" key="1">
    <source>
        <dbReference type="SAM" id="MobiDB-lite"/>
    </source>
</evidence>
<feature type="compositionally biased region" description="Polar residues" evidence="1">
    <location>
        <begin position="401"/>
        <end position="414"/>
    </location>
</feature>
<dbReference type="EMBL" id="MU863896">
    <property type="protein sequence ID" value="KAK4202597.1"/>
    <property type="molecule type" value="Genomic_DNA"/>
</dbReference>
<feature type="compositionally biased region" description="Acidic residues" evidence="1">
    <location>
        <begin position="381"/>
        <end position="392"/>
    </location>
</feature>
<keyword evidence="3" id="KW-1185">Reference proteome</keyword>
<name>A0AAN7AXZ4_9PEZI</name>
<dbReference type="Proteomes" id="UP001303160">
    <property type="component" value="Unassembled WGS sequence"/>
</dbReference>
<accession>A0AAN7AXZ4</accession>
<reference evidence="2" key="1">
    <citation type="journal article" date="2023" name="Mol. Phylogenet. Evol.">
        <title>Genome-scale phylogeny and comparative genomics of the fungal order Sordariales.</title>
        <authorList>
            <person name="Hensen N."/>
            <person name="Bonometti L."/>
            <person name="Westerberg I."/>
            <person name="Brannstrom I.O."/>
            <person name="Guillou S."/>
            <person name="Cros-Aarteil S."/>
            <person name="Calhoun S."/>
            <person name="Haridas S."/>
            <person name="Kuo A."/>
            <person name="Mondo S."/>
            <person name="Pangilinan J."/>
            <person name="Riley R."/>
            <person name="LaButti K."/>
            <person name="Andreopoulos B."/>
            <person name="Lipzen A."/>
            <person name="Chen C."/>
            <person name="Yan M."/>
            <person name="Daum C."/>
            <person name="Ng V."/>
            <person name="Clum A."/>
            <person name="Steindorff A."/>
            <person name="Ohm R.A."/>
            <person name="Martin F."/>
            <person name="Silar P."/>
            <person name="Natvig D.O."/>
            <person name="Lalanne C."/>
            <person name="Gautier V."/>
            <person name="Ament-Velasquez S.L."/>
            <person name="Kruys A."/>
            <person name="Hutchinson M.I."/>
            <person name="Powell A.J."/>
            <person name="Barry K."/>
            <person name="Miller A.N."/>
            <person name="Grigoriev I.V."/>
            <person name="Debuchy R."/>
            <person name="Gladieux P."/>
            <person name="Hiltunen Thoren M."/>
            <person name="Johannesson H."/>
        </authorList>
    </citation>
    <scope>NUCLEOTIDE SEQUENCE</scope>
    <source>
        <strain evidence="2">CBS 315.58</strain>
    </source>
</reference>
<reference evidence="2" key="2">
    <citation type="submission" date="2023-05" db="EMBL/GenBank/DDBJ databases">
        <authorList>
            <consortium name="Lawrence Berkeley National Laboratory"/>
            <person name="Steindorff A."/>
            <person name="Hensen N."/>
            <person name="Bonometti L."/>
            <person name="Westerberg I."/>
            <person name="Brannstrom I.O."/>
            <person name="Guillou S."/>
            <person name="Cros-Aarteil S."/>
            <person name="Calhoun S."/>
            <person name="Haridas S."/>
            <person name="Kuo A."/>
            <person name="Mondo S."/>
            <person name="Pangilinan J."/>
            <person name="Riley R."/>
            <person name="Labutti K."/>
            <person name="Andreopoulos B."/>
            <person name="Lipzen A."/>
            <person name="Chen C."/>
            <person name="Yanf M."/>
            <person name="Daum C."/>
            <person name="Ng V."/>
            <person name="Clum A."/>
            <person name="Ohm R."/>
            <person name="Martin F."/>
            <person name="Silar P."/>
            <person name="Natvig D."/>
            <person name="Lalanne C."/>
            <person name="Gautier V."/>
            <person name="Ament-Velasquez S.L."/>
            <person name="Kruys A."/>
            <person name="Hutchinson M.I."/>
            <person name="Powell A.J."/>
            <person name="Barry K."/>
            <person name="Miller A.N."/>
            <person name="Grigoriev I.V."/>
            <person name="Debuchy R."/>
            <person name="Gladieux P."/>
            <person name="Thoren M.H."/>
            <person name="Johannesson H."/>
        </authorList>
    </citation>
    <scope>NUCLEOTIDE SEQUENCE</scope>
    <source>
        <strain evidence="2">CBS 315.58</strain>
    </source>
</reference>
<evidence type="ECO:0000313" key="3">
    <source>
        <dbReference type="Proteomes" id="UP001303160"/>
    </source>
</evidence>
<gene>
    <name evidence="2" type="ORF">QBC40DRAFT_321480</name>
</gene>
<protein>
    <submittedName>
        <fullName evidence="2">Uncharacterized protein</fullName>
    </submittedName>
</protein>
<sequence length="474" mass="52208">MDDSLQTFGFDLGGILATTQHSDLSVILSCSCSLSLPDYYWDIDPDAIDDRHHVPSIFELFEASSRGDIWIAKAGGGCELEFSTFVDGTPLGNLRLKPDTELAIAHLASGCGIWQELGLDLRLKHASGTEPEIEELKAVYFLHHPDLSSSLVAPPELPVASFQALKVEIDFRISMPDEKDGSTRPTKEGKLGLEDRMEEALTLLNIAITKMIGVKKSTPGVKVTKTNPDLPLLIDIAPGVWNLQYLQSMTAHAQMIPSLASSIARLKYARSASLRKKVASLRSGSINPEIWDSQEEIEGEIRRRLWLRCQTSIRPDPIKKTKATQRGLQDTTQAEASRNHLGGQELLEGIDEPLGNPRKHAQIMNAVTKYCDIPEGIYEDVDDDEEEDDDGSCSESDSLPPFTSSDIGAINSSDWQGSSEAEYFYADGHGNVISLPRNSETEQSEQEGWDRSSSFDAVDSDHDTYPLKAFQEGV</sequence>